<dbReference type="SUPFAM" id="SSF55166">
    <property type="entry name" value="Hedgehog/DD-peptidase"/>
    <property type="match status" value="1"/>
</dbReference>
<keyword evidence="4" id="KW-0121">Carboxypeptidase</keyword>
<dbReference type="EMBL" id="RBWV01000015">
    <property type="protein sequence ID" value="RKS69312.1"/>
    <property type="molecule type" value="Genomic_DNA"/>
</dbReference>
<dbReference type="Pfam" id="PF02557">
    <property type="entry name" value="VanY"/>
    <property type="match status" value="1"/>
</dbReference>
<evidence type="ECO:0000256" key="2">
    <source>
        <dbReference type="SAM" id="SignalP"/>
    </source>
</evidence>
<evidence type="ECO:0000313" key="4">
    <source>
        <dbReference type="EMBL" id="RKS69312.1"/>
    </source>
</evidence>
<dbReference type="CDD" id="cd14814">
    <property type="entry name" value="Peptidase_M15"/>
    <property type="match status" value="1"/>
</dbReference>
<dbReference type="GO" id="GO:0004180">
    <property type="term" value="F:carboxypeptidase activity"/>
    <property type="evidence" value="ECO:0007669"/>
    <property type="project" value="UniProtKB-KW"/>
</dbReference>
<feature type="compositionally biased region" description="Low complexity" evidence="1">
    <location>
        <begin position="28"/>
        <end position="54"/>
    </location>
</feature>
<name>A0A420XKZ9_9ACTN</name>
<feature type="region of interest" description="Disordered" evidence="1">
    <location>
        <begin position="28"/>
        <end position="132"/>
    </location>
</feature>
<sequence length="489" mass="48376">MGAARLWVRVGALAASGALSLALTAPARAASPALTPSAPGAVASDTPSSAPAPTAGGGAGDVAGDPATPAGTATPSPTASPTASPGPGGTASSSPSPGTPSPGSTGAPTPSGTSSPGSSPTPSASPTLSPEQAAALAAAVRAGTASLQQATAELAVLRAAASKALEAHSVAKRKADAATLAAKAAKELAAADEEAAAQAQGSLNRLAANAYRGGPLGSSSASITALLGASDPADFLRRAHDVRAMAAERAATLHVARAAVEKHQDAAAAAQVAADRAAAAERGVRATQARSTTLVTSASRLVAALATNLSAKDSSAKLAQATSVAEQRAVENALVKARAQARGEPVLGVGGCAGTDVSAYPNGQLPTAALCPLWGAPGHLLRADAAASFNAMSKAYAETFGTPICATDSYRDLAMQQDLFVRKPTLAAVPGTSNHGWGLAVDLCDGVESFGTPQHEWLDANSFRWGWFHPGWAEPTGSRPEPWHWEFSG</sequence>
<evidence type="ECO:0000256" key="1">
    <source>
        <dbReference type="SAM" id="MobiDB-lite"/>
    </source>
</evidence>
<keyword evidence="5" id="KW-1185">Reference proteome</keyword>
<reference evidence="4 5" key="1">
    <citation type="submission" date="2018-10" db="EMBL/GenBank/DDBJ databases">
        <title>Genomic Encyclopedia of Archaeal and Bacterial Type Strains, Phase II (KMG-II): from individual species to whole genera.</title>
        <authorList>
            <person name="Goeker M."/>
        </authorList>
    </citation>
    <scope>NUCLEOTIDE SEQUENCE [LARGE SCALE GENOMIC DNA]</scope>
    <source>
        <strain evidence="4 5">RP-AC37</strain>
    </source>
</reference>
<dbReference type="PANTHER" id="PTHR34385:SF1">
    <property type="entry name" value="PEPTIDOGLYCAN L-ALANYL-D-GLUTAMATE ENDOPEPTIDASE CWLK"/>
    <property type="match status" value="1"/>
</dbReference>
<comment type="caution">
    <text evidence="4">The sequence shown here is derived from an EMBL/GenBank/DDBJ whole genome shotgun (WGS) entry which is preliminary data.</text>
</comment>
<feature type="chain" id="PRO_5019136157" evidence="2">
    <location>
        <begin position="30"/>
        <end position="489"/>
    </location>
</feature>
<keyword evidence="4" id="KW-0378">Hydrolase</keyword>
<dbReference type="PANTHER" id="PTHR34385">
    <property type="entry name" value="D-ALANYL-D-ALANINE CARBOXYPEPTIDASE"/>
    <property type="match status" value="1"/>
</dbReference>
<dbReference type="InterPro" id="IPR052179">
    <property type="entry name" value="DD-CPase-like"/>
</dbReference>
<dbReference type="AlphaFoldDB" id="A0A420XKZ9"/>
<dbReference type="InParanoid" id="A0A420XKZ9"/>
<feature type="compositionally biased region" description="Low complexity" evidence="1">
    <location>
        <begin position="62"/>
        <end position="132"/>
    </location>
</feature>
<evidence type="ECO:0000313" key="5">
    <source>
        <dbReference type="Proteomes" id="UP000281955"/>
    </source>
</evidence>
<dbReference type="InterPro" id="IPR009045">
    <property type="entry name" value="Zn_M74/Hedgehog-like"/>
</dbReference>
<gene>
    <name evidence="4" type="ORF">CLV35_3489</name>
</gene>
<keyword evidence="4" id="KW-0645">Protease</keyword>
<feature type="signal peptide" evidence="2">
    <location>
        <begin position="1"/>
        <end position="29"/>
    </location>
</feature>
<evidence type="ECO:0000259" key="3">
    <source>
        <dbReference type="Pfam" id="PF02557"/>
    </source>
</evidence>
<dbReference type="RefSeq" id="WP_269203928.1">
    <property type="nucleotide sequence ID" value="NZ_RBWV01000015.1"/>
</dbReference>
<proteinExistence type="predicted"/>
<dbReference type="GO" id="GO:0006508">
    <property type="term" value="P:proteolysis"/>
    <property type="evidence" value="ECO:0007669"/>
    <property type="project" value="InterPro"/>
</dbReference>
<protein>
    <submittedName>
        <fullName evidence="4">D-alanyl-D-alanine carboxypeptidase-like protein</fullName>
    </submittedName>
</protein>
<feature type="domain" description="D-alanyl-D-alanine carboxypeptidase-like core" evidence="3">
    <location>
        <begin position="379"/>
        <end position="489"/>
    </location>
</feature>
<dbReference type="Proteomes" id="UP000281955">
    <property type="component" value="Unassembled WGS sequence"/>
</dbReference>
<dbReference type="Gene3D" id="3.30.1380.10">
    <property type="match status" value="1"/>
</dbReference>
<accession>A0A420XKZ9</accession>
<keyword evidence="2" id="KW-0732">Signal</keyword>
<dbReference type="InterPro" id="IPR003709">
    <property type="entry name" value="VanY-like_core_dom"/>
</dbReference>
<organism evidence="4 5">
    <name type="scientific">Motilibacter peucedani</name>
    <dbReference type="NCBI Taxonomy" id="598650"/>
    <lineage>
        <taxon>Bacteria</taxon>
        <taxon>Bacillati</taxon>
        <taxon>Actinomycetota</taxon>
        <taxon>Actinomycetes</taxon>
        <taxon>Motilibacterales</taxon>
        <taxon>Motilibacteraceae</taxon>
        <taxon>Motilibacter</taxon>
    </lineage>
</organism>